<evidence type="ECO:0000256" key="8">
    <source>
        <dbReference type="RuleBase" id="RU004249"/>
    </source>
</evidence>
<organism evidence="10 11">
    <name type="scientific">Ancylomarina euxinus</name>
    <dbReference type="NCBI Taxonomy" id="2283627"/>
    <lineage>
        <taxon>Bacteria</taxon>
        <taxon>Pseudomonadati</taxon>
        <taxon>Bacteroidota</taxon>
        <taxon>Bacteroidia</taxon>
        <taxon>Marinilabiliales</taxon>
        <taxon>Marinifilaceae</taxon>
        <taxon>Ancylomarina</taxon>
    </lineage>
</organism>
<evidence type="ECO:0000256" key="1">
    <source>
        <dbReference type="ARBA" id="ARBA00004766"/>
    </source>
</evidence>
<comment type="pathway">
    <text evidence="8">Amino-acid biosynthesis; L-methionine biosynthesis via de novo pathway; L-homoserine from L-aspartate: step 1/3.</text>
</comment>
<evidence type="ECO:0000256" key="7">
    <source>
        <dbReference type="RuleBase" id="RU003448"/>
    </source>
</evidence>
<dbReference type="RefSeq" id="WP_125030136.1">
    <property type="nucleotide sequence ID" value="NZ_JAPXVP010000001.1"/>
</dbReference>
<comment type="pathway">
    <text evidence="1 8">Amino-acid biosynthesis; L-lysine biosynthesis via DAP pathway; (S)-tetrahydrodipicolinate from L-aspartate: step 1/4.</text>
</comment>
<evidence type="ECO:0000259" key="9">
    <source>
        <dbReference type="Pfam" id="PF00696"/>
    </source>
</evidence>
<accession>A0A425Y2Z2</accession>
<dbReference type="Proteomes" id="UP000285794">
    <property type="component" value="Unassembled WGS sequence"/>
</dbReference>
<dbReference type="EMBL" id="QQWG01000005">
    <property type="protein sequence ID" value="RRG22510.1"/>
    <property type="molecule type" value="Genomic_DNA"/>
</dbReference>
<dbReference type="EC" id="2.7.2.4" evidence="7"/>
<dbReference type="InterPro" id="IPR042199">
    <property type="entry name" value="AsparK_Bifunc_asparK/hSer_DH"/>
</dbReference>
<keyword evidence="5 7" id="KW-0418">Kinase</keyword>
<dbReference type="UniPathway" id="UPA00051">
    <property type="reaction ID" value="UER00462"/>
</dbReference>
<evidence type="ECO:0000256" key="4">
    <source>
        <dbReference type="ARBA" id="ARBA00022741"/>
    </source>
</evidence>
<dbReference type="InterPro" id="IPR001341">
    <property type="entry name" value="Asp_kinase"/>
</dbReference>
<dbReference type="GO" id="GO:0005829">
    <property type="term" value="C:cytosol"/>
    <property type="evidence" value="ECO:0007669"/>
    <property type="project" value="TreeGrafter"/>
</dbReference>
<protein>
    <recommendedName>
        <fullName evidence="7">Aspartokinase</fullName>
        <ecNumber evidence="7">2.7.2.4</ecNumber>
    </recommendedName>
</protein>
<dbReference type="UniPathway" id="UPA00050">
    <property type="reaction ID" value="UER00461"/>
</dbReference>
<dbReference type="Gene3D" id="3.40.1160.10">
    <property type="entry name" value="Acetylglutamate kinase-like"/>
    <property type="match status" value="1"/>
</dbReference>
<dbReference type="InterPro" id="IPR036393">
    <property type="entry name" value="AceGlu_kinase-like_sf"/>
</dbReference>
<evidence type="ECO:0000313" key="11">
    <source>
        <dbReference type="Proteomes" id="UP000285794"/>
    </source>
</evidence>
<gene>
    <name evidence="10" type="ORF">DWB61_06745</name>
</gene>
<dbReference type="NCBIfam" id="TIGR00657">
    <property type="entry name" value="asp_kinases"/>
    <property type="match status" value="1"/>
</dbReference>
<feature type="domain" description="Aspartate/glutamate/uridylate kinase" evidence="9">
    <location>
        <begin position="2"/>
        <end position="278"/>
    </location>
</feature>
<comment type="pathway">
    <text evidence="8">Amino-acid biosynthesis; L-threonine biosynthesis; L-threonine from L-aspartate: step 1/5.</text>
</comment>
<keyword evidence="3 7" id="KW-0808">Transferase</keyword>
<dbReference type="UniPathway" id="UPA00034">
    <property type="reaction ID" value="UER00015"/>
</dbReference>
<evidence type="ECO:0000256" key="6">
    <source>
        <dbReference type="ARBA" id="ARBA00022840"/>
    </source>
</evidence>
<dbReference type="GO" id="GO:0009088">
    <property type="term" value="P:threonine biosynthetic process"/>
    <property type="evidence" value="ECO:0007669"/>
    <property type="project" value="UniProtKB-UniPathway"/>
</dbReference>
<evidence type="ECO:0000256" key="5">
    <source>
        <dbReference type="ARBA" id="ARBA00022777"/>
    </source>
</evidence>
<dbReference type="Pfam" id="PF00696">
    <property type="entry name" value="AA_kinase"/>
    <property type="match status" value="1"/>
</dbReference>
<dbReference type="PANTHER" id="PTHR21499:SF59">
    <property type="entry name" value="ASPARTOKINASE"/>
    <property type="match status" value="1"/>
</dbReference>
<dbReference type="GO" id="GO:0009090">
    <property type="term" value="P:homoserine biosynthetic process"/>
    <property type="evidence" value="ECO:0007669"/>
    <property type="project" value="TreeGrafter"/>
</dbReference>
<sequence>MIIYKFGGVSVKDAEAIKNISKIIGEVNEPLTVVVSAIDNSTNLLEEIIDAHYSEKANVKLLLEDLKQKHLTLILDLFDKFPKNLLTKIQNLFSEMEARVVKPFSQSFNYEYDQMIAYGELLSTTIVSAYFNHIGQKNMWVDIRTCLDADDKYRDANIIWDSSEEKAKNIFKPDANHLFITQGFIASDSKGNACSLGREGSDYTAAILAYLLDAEKMIIWKDVLGVLNADPDYFSNTTKLDLIPYHEAIELSYYGASVIHPKTIKPLQAKEIPLWVKSFIKPKEEGTLITKGDLPQPLLPNFIVKKQQVLISIKSHNFSFIGENDLFFVFSLINKYGVKLNFTQNTAVSFVFCVNHSFRFIEGLIDDLKLKYDVEREDGLELITVRHYSPDTLAEITENHQILIEQKNKNTAIFLSQGTQEIPLEDCCCLQEKRQ</sequence>
<keyword evidence="6" id="KW-0067">ATP-binding</keyword>
<dbReference type="InterPro" id="IPR001048">
    <property type="entry name" value="Asp/Glu/Uridylate_kinase"/>
</dbReference>
<reference evidence="10 11" key="1">
    <citation type="submission" date="2018-07" db="EMBL/GenBank/DDBJ databases">
        <title>Draft genome sequence of Ancylomarina sp. M1P.</title>
        <authorList>
            <person name="Yadav S."/>
            <person name="Villanueva L."/>
            <person name="Damste J.S.S."/>
        </authorList>
    </citation>
    <scope>NUCLEOTIDE SEQUENCE [LARGE SCALE GENOMIC DNA]</scope>
    <source>
        <strain evidence="10 11">M1P</strain>
    </source>
</reference>
<comment type="similarity">
    <text evidence="2 7">Belongs to the aspartokinase family.</text>
</comment>
<comment type="catalytic activity">
    <reaction evidence="7">
        <text>L-aspartate + ATP = 4-phospho-L-aspartate + ADP</text>
        <dbReference type="Rhea" id="RHEA:23776"/>
        <dbReference type="ChEBI" id="CHEBI:29991"/>
        <dbReference type="ChEBI" id="CHEBI:30616"/>
        <dbReference type="ChEBI" id="CHEBI:57535"/>
        <dbReference type="ChEBI" id="CHEBI:456216"/>
        <dbReference type="EC" id="2.7.2.4"/>
    </reaction>
</comment>
<dbReference type="AlphaFoldDB" id="A0A425Y2Z2"/>
<name>A0A425Y2Z2_9BACT</name>
<evidence type="ECO:0000256" key="2">
    <source>
        <dbReference type="ARBA" id="ARBA00010122"/>
    </source>
</evidence>
<keyword evidence="8" id="KW-0028">Amino-acid biosynthesis</keyword>
<evidence type="ECO:0000313" key="10">
    <source>
        <dbReference type="EMBL" id="RRG22510.1"/>
    </source>
</evidence>
<dbReference type="PANTHER" id="PTHR21499">
    <property type="entry name" value="ASPARTATE KINASE"/>
    <property type="match status" value="1"/>
</dbReference>
<dbReference type="GO" id="GO:0004072">
    <property type="term" value="F:aspartate kinase activity"/>
    <property type="evidence" value="ECO:0007669"/>
    <property type="project" value="UniProtKB-EC"/>
</dbReference>
<dbReference type="GO" id="GO:0005524">
    <property type="term" value="F:ATP binding"/>
    <property type="evidence" value="ECO:0007669"/>
    <property type="project" value="UniProtKB-KW"/>
</dbReference>
<dbReference type="Gene3D" id="1.20.120.1320">
    <property type="entry name" value="Aspartokinase, catalytic domain"/>
    <property type="match status" value="1"/>
</dbReference>
<keyword evidence="11" id="KW-1185">Reference proteome</keyword>
<proteinExistence type="inferred from homology"/>
<dbReference type="OrthoDB" id="9799110at2"/>
<evidence type="ECO:0000256" key="3">
    <source>
        <dbReference type="ARBA" id="ARBA00022679"/>
    </source>
</evidence>
<dbReference type="SUPFAM" id="SSF53633">
    <property type="entry name" value="Carbamate kinase-like"/>
    <property type="match status" value="1"/>
</dbReference>
<keyword evidence="4" id="KW-0547">Nucleotide-binding</keyword>
<dbReference type="GO" id="GO:0009089">
    <property type="term" value="P:lysine biosynthetic process via diaminopimelate"/>
    <property type="evidence" value="ECO:0007669"/>
    <property type="project" value="UniProtKB-UniPathway"/>
</dbReference>
<comment type="caution">
    <text evidence="10">The sequence shown here is derived from an EMBL/GenBank/DDBJ whole genome shotgun (WGS) entry which is preliminary data.</text>
</comment>